<accession>A0A841HG33</accession>
<keyword evidence="3" id="KW-1185">Reference proteome</keyword>
<dbReference type="Gene3D" id="3.40.630.30">
    <property type="match status" value="1"/>
</dbReference>
<feature type="domain" description="BioF2-like acetyltransferase" evidence="1">
    <location>
        <begin position="182"/>
        <end position="324"/>
    </location>
</feature>
<dbReference type="SUPFAM" id="SSF55729">
    <property type="entry name" value="Acyl-CoA N-acyltransferases (Nat)"/>
    <property type="match status" value="1"/>
</dbReference>
<dbReference type="InterPro" id="IPR038740">
    <property type="entry name" value="BioF2-like_GNAT_dom"/>
</dbReference>
<dbReference type="AlphaFoldDB" id="A0A841HG33"/>
<protein>
    <submittedName>
        <fullName evidence="2">CelD/BcsL family acetyltransferase involved in cellulose biosynthesis</fullName>
    </submittedName>
</protein>
<sequence length="564" mass="60950">MTARVGLPALRAVSVIETGNIHSIDSREWDALWEQCPDATVFQRREWLQTYARVFAPNALKIFVASEGGHVVGLAPLMRAGSSDRGQGADWLILGDDYSDYQSFLARRGDAAITEALLDCIDRSLPPGDSIGFFDVPQFSSLGLCLAARARRGEVTADAVTPCPTLQLRHNANGAARVLAKASLRRSERSLSMLGAVAVEHFESAAAIGERLPALFAQHESRWQGSSSPSLFRSETPREFYRQITAALAPTGGVQYTAVSLDGRVVAQHFGLRSRDTLIWYKPAFDVALREHSPGDVLLKALVQNAQDAGLAELDFSRGDETFKNRFASLVRYDRNFLWHRHCGKRTLAKLKEHARTIRDSVKPRTPAELPALGGAACAKRRDLVLLVNADPSTIDAWESVSRSEDVRVQAVADSELDAIDDATLVVPCDEASAEWLSQLSLDHPARRGALLQQSSARTAPGGSSGAEARLVCVCAGGSVIQYFTTEQGASAADWVQLAQAELGRRGWHGAATVEFGANADGQLTISSVLPLLRDVDDAVRSGVDLPLTLWRLASGVGTPPQPV</sequence>
<keyword evidence="2" id="KW-0808">Transferase</keyword>
<dbReference type="RefSeq" id="WP_184329432.1">
    <property type="nucleotide sequence ID" value="NZ_JACHHZ010000001.1"/>
</dbReference>
<dbReference type="InterPro" id="IPR016181">
    <property type="entry name" value="Acyl_CoA_acyltransferase"/>
</dbReference>
<dbReference type="Pfam" id="PF13480">
    <property type="entry name" value="Acetyltransf_6"/>
    <property type="match status" value="1"/>
</dbReference>
<reference evidence="2 3" key="1">
    <citation type="submission" date="2020-08" db="EMBL/GenBank/DDBJ databases">
        <title>Genomic Encyclopedia of Type Strains, Phase IV (KMG-IV): sequencing the most valuable type-strain genomes for metagenomic binning, comparative biology and taxonomic classification.</title>
        <authorList>
            <person name="Goeker M."/>
        </authorList>
    </citation>
    <scope>NUCLEOTIDE SEQUENCE [LARGE SCALE GENOMIC DNA]</scope>
    <source>
        <strain evidence="2 3">DSM 26723</strain>
    </source>
</reference>
<evidence type="ECO:0000259" key="1">
    <source>
        <dbReference type="Pfam" id="PF13480"/>
    </source>
</evidence>
<name>A0A841HG33_9GAMM</name>
<organism evidence="2 3">
    <name type="scientific">Povalibacter uvarum</name>
    <dbReference type="NCBI Taxonomy" id="732238"/>
    <lineage>
        <taxon>Bacteria</taxon>
        <taxon>Pseudomonadati</taxon>
        <taxon>Pseudomonadota</taxon>
        <taxon>Gammaproteobacteria</taxon>
        <taxon>Steroidobacterales</taxon>
        <taxon>Steroidobacteraceae</taxon>
        <taxon>Povalibacter</taxon>
    </lineage>
</organism>
<gene>
    <name evidence="2" type="ORF">HNQ60_000489</name>
</gene>
<proteinExistence type="predicted"/>
<dbReference type="EMBL" id="JACHHZ010000001">
    <property type="protein sequence ID" value="MBB6091643.1"/>
    <property type="molecule type" value="Genomic_DNA"/>
</dbReference>
<evidence type="ECO:0000313" key="3">
    <source>
        <dbReference type="Proteomes" id="UP000588068"/>
    </source>
</evidence>
<dbReference type="Proteomes" id="UP000588068">
    <property type="component" value="Unassembled WGS sequence"/>
</dbReference>
<evidence type="ECO:0000313" key="2">
    <source>
        <dbReference type="EMBL" id="MBB6091643.1"/>
    </source>
</evidence>
<comment type="caution">
    <text evidence="2">The sequence shown here is derived from an EMBL/GenBank/DDBJ whole genome shotgun (WGS) entry which is preliminary data.</text>
</comment>
<dbReference type="GO" id="GO:0016740">
    <property type="term" value="F:transferase activity"/>
    <property type="evidence" value="ECO:0007669"/>
    <property type="project" value="UniProtKB-KW"/>
</dbReference>